<sequence>MVYTAKVNVAGHVVVEIGSSGLWVSSGQPIKPTDNTNTHVNLTYSIDSAYGNIAYTSVSFGGYEVQNQAFVHAGKTADLDGEMAQPVMQNLCTQRPSTPMFIGLALKWSASRRIHPVAFSPSRIRCPGQLLKHDKAPSSTLIIIPLDARYKQDDRQRQGPHP</sequence>
<dbReference type="Proteomes" id="UP000053647">
    <property type="component" value="Unassembled WGS sequence"/>
</dbReference>
<dbReference type="Gene3D" id="2.40.70.10">
    <property type="entry name" value="Acid Proteases"/>
    <property type="match status" value="1"/>
</dbReference>
<gene>
    <name evidence="1" type="ORF">PAXINDRAFT_12512</name>
</gene>
<proteinExistence type="predicted"/>
<dbReference type="EMBL" id="KN819341">
    <property type="protein sequence ID" value="KIJ14686.1"/>
    <property type="molecule type" value="Genomic_DNA"/>
</dbReference>
<reference evidence="1 2" key="1">
    <citation type="submission" date="2014-06" db="EMBL/GenBank/DDBJ databases">
        <authorList>
            <consortium name="DOE Joint Genome Institute"/>
            <person name="Kuo A."/>
            <person name="Kohler A."/>
            <person name="Nagy L.G."/>
            <person name="Floudas D."/>
            <person name="Copeland A."/>
            <person name="Barry K.W."/>
            <person name="Cichocki N."/>
            <person name="Veneault-Fourrey C."/>
            <person name="LaButti K."/>
            <person name="Lindquist E.A."/>
            <person name="Lipzen A."/>
            <person name="Lundell T."/>
            <person name="Morin E."/>
            <person name="Murat C."/>
            <person name="Sun H."/>
            <person name="Tunlid A."/>
            <person name="Henrissat B."/>
            <person name="Grigoriev I.V."/>
            <person name="Hibbett D.S."/>
            <person name="Martin F."/>
            <person name="Nordberg H.P."/>
            <person name="Cantor M.N."/>
            <person name="Hua S.X."/>
        </authorList>
    </citation>
    <scope>NUCLEOTIDE SEQUENCE [LARGE SCALE GENOMIC DNA]</scope>
    <source>
        <strain evidence="1 2">ATCC 200175</strain>
    </source>
</reference>
<keyword evidence="2" id="KW-1185">Reference proteome</keyword>
<organism evidence="1 2">
    <name type="scientific">Paxillus involutus ATCC 200175</name>
    <dbReference type="NCBI Taxonomy" id="664439"/>
    <lineage>
        <taxon>Eukaryota</taxon>
        <taxon>Fungi</taxon>
        <taxon>Dikarya</taxon>
        <taxon>Basidiomycota</taxon>
        <taxon>Agaricomycotina</taxon>
        <taxon>Agaricomycetes</taxon>
        <taxon>Agaricomycetidae</taxon>
        <taxon>Boletales</taxon>
        <taxon>Paxilineae</taxon>
        <taxon>Paxillaceae</taxon>
        <taxon>Paxillus</taxon>
    </lineage>
</organism>
<dbReference type="AlphaFoldDB" id="A0A0C9U6F5"/>
<accession>A0A0C9U6F5</accession>
<dbReference type="OrthoDB" id="10504821at2759"/>
<evidence type="ECO:0000313" key="2">
    <source>
        <dbReference type="Proteomes" id="UP000053647"/>
    </source>
</evidence>
<reference evidence="2" key="2">
    <citation type="submission" date="2015-01" db="EMBL/GenBank/DDBJ databases">
        <title>Evolutionary Origins and Diversification of the Mycorrhizal Mutualists.</title>
        <authorList>
            <consortium name="DOE Joint Genome Institute"/>
            <consortium name="Mycorrhizal Genomics Consortium"/>
            <person name="Kohler A."/>
            <person name="Kuo A."/>
            <person name="Nagy L.G."/>
            <person name="Floudas D."/>
            <person name="Copeland A."/>
            <person name="Barry K.W."/>
            <person name="Cichocki N."/>
            <person name="Veneault-Fourrey C."/>
            <person name="LaButti K."/>
            <person name="Lindquist E.A."/>
            <person name="Lipzen A."/>
            <person name="Lundell T."/>
            <person name="Morin E."/>
            <person name="Murat C."/>
            <person name="Riley R."/>
            <person name="Ohm R."/>
            <person name="Sun H."/>
            <person name="Tunlid A."/>
            <person name="Henrissat B."/>
            <person name="Grigoriev I.V."/>
            <person name="Hibbett D.S."/>
            <person name="Martin F."/>
        </authorList>
    </citation>
    <scope>NUCLEOTIDE SEQUENCE [LARGE SCALE GENOMIC DNA]</scope>
    <source>
        <strain evidence="2">ATCC 200175</strain>
    </source>
</reference>
<evidence type="ECO:0000313" key="1">
    <source>
        <dbReference type="EMBL" id="KIJ14686.1"/>
    </source>
</evidence>
<protein>
    <submittedName>
        <fullName evidence="1">Uncharacterized protein</fullName>
    </submittedName>
</protein>
<dbReference type="InterPro" id="IPR021109">
    <property type="entry name" value="Peptidase_aspartic_dom_sf"/>
</dbReference>
<dbReference type="HOGENOM" id="CLU_1635931_0_0_1"/>
<dbReference type="SUPFAM" id="SSF50630">
    <property type="entry name" value="Acid proteases"/>
    <property type="match status" value="1"/>
</dbReference>
<name>A0A0C9U6F5_PAXIN</name>